<reference evidence="3" key="2">
    <citation type="journal article" date="2013" name="PLoS Genet.">
        <title>Comparative genome structure, secondary metabolite, and effector coding capacity across Cochliobolus pathogens.</title>
        <authorList>
            <person name="Condon B.J."/>
            <person name="Leng Y."/>
            <person name="Wu D."/>
            <person name="Bushley K.E."/>
            <person name="Ohm R.A."/>
            <person name="Otillar R."/>
            <person name="Martin J."/>
            <person name="Schackwitz W."/>
            <person name="Grimwood J."/>
            <person name="MohdZainudin N."/>
            <person name="Xue C."/>
            <person name="Wang R."/>
            <person name="Manning V.A."/>
            <person name="Dhillon B."/>
            <person name="Tu Z.J."/>
            <person name="Steffenson B.J."/>
            <person name="Salamov A."/>
            <person name="Sun H."/>
            <person name="Lowry S."/>
            <person name="LaButti K."/>
            <person name="Han J."/>
            <person name="Copeland A."/>
            <person name="Lindquist E."/>
            <person name="Barry K."/>
            <person name="Schmutz J."/>
            <person name="Baker S.E."/>
            <person name="Ciuffetti L.M."/>
            <person name="Grigoriev I.V."/>
            <person name="Zhong S."/>
            <person name="Turgeon B.G."/>
        </authorList>
    </citation>
    <scope>NUCLEOTIDE SEQUENCE [LARGE SCALE GENOMIC DNA]</scope>
    <source>
        <strain evidence="3">ND90Pr / ATCC 201652</strain>
    </source>
</reference>
<feature type="region of interest" description="Disordered" evidence="1">
    <location>
        <begin position="1"/>
        <end position="126"/>
    </location>
</feature>
<protein>
    <submittedName>
        <fullName evidence="2">Uncharacterized protein</fullName>
    </submittedName>
</protein>
<dbReference type="OrthoDB" id="3761807at2759"/>
<keyword evidence="3" id="KW-1185">Reference proteome</keyword>
<evidence type="ECO:0000313" key="3">
    <source>
        <dbReference type="Proteomes" id="UP000016934"/>
    </source>
</evidence>
<accession>M2T1P7</accession>
<reference evidence="2 3" key="1">
    <citation type="journal article" date="2012" name="PLoS Pathog.">
        <title>Diverse lifestyles and strategies of plant pathogenesis encoded in the genomes of eighteen Dothideomycetes fungi.</title>
        <authorList>
            <person name="Ohm R.A."/>
            <person name="Feau N."/>
            <person name="Henrissat B."/>
            <person name="Schoch C.L."/>
            <person name="Horwitz B.A."/>
            <person name="Barry K.W."/>
            <person name="Condon B.J."/>
            <person name="Copeland A.C."/>
            <person name="Dhillon B."/>
            <person name="Glaser F."/>
            <person name="Hesse C.N."/>
            <person name="Kosti I."/>
            <person name="LaButti K."/>
            <person name="Lindquist E.A."/>
            <person name="Lucas S."/>
            <person name="Salamov A.A."/>
            <person name="Bradshaw R.E."/>
            <person name="Ciuffetti L."/>
            <person name="Hamelin R.C."/>
            <person name="Kema G.H.J."/>
            <person name="Lawrence C."/>
            <person name="Scott J.A."/>
            <person name="Spatafora J.W."/>
            <person name="Turgeon B.G."/>
            <person name="de Wit P.J.G.M."/>
            <person name="Zhong S."/>
            <person name="Goodwin S.B."/>
            <person name="Grigoriev I.V."/>
        </authorList>
    </citation>
    <scope>NUCLEOTIDE SEQUENCE [LARGE SCALE GENOMIC DNA]</scope>
    <source>
        <strain evidence="3">ND90Pr / ATCC 201652</strain>
    </source>
</reference>
<proteinExistence type="predicted"/>
<organism evidence="2 3">
    <name type="scientific">Cochliobolus sativus (strain ND90Pr / ATCC 201652)</name>
    <name type="common">Common root rot and spot blotch fungus</name>
    <name type="synonym">Bipolaris sorokiniana</name>
    <dbReference type="NCBI Taxonomy" id="665912"/>
    <lineage>
        <taxon>Eukaryota</taxon>
        <taxon>Fungi</taxon>
        <taxon>Dikarya</taxon>
        <taxon>Ascomycota</taxon>
        <taxon>Pezizomycotina</taxon>
        <taxon>Dothideomycetes</taxon>
        <taxon>Pleosporomycetidae</taxon>
        <taxon>Pleosporales</taxon>
        <taxon>Pleosporineae</taxon>
        <taxon>Pleosporaceae</taxon>
        <taxon>Bipolaris</taxon>
    </lineage>
</organism>
<gene>
    <name evidence="2" type="ORF">COCSADRAFT_63307</name>
</gene>
<dbReference type="KEGG" id="bsc:COCSADRAFT_63307"/>
<feature type="non-terminal residue" evidence="2">
    <location>
        <position position="199"/>
    </location>
</feature>
<dbReference type="EMBL" id="KB445645">
    <property type="protein sequence ID" value="EMD63106.1"/>
    <property type="molecule type" value="Genomic_DNA"/>
</dbReference>
<name>M2T1P7_COCSN</name>
<dbReference type="RefSeq" id="XP_007701356.1">
    <property type="nucleotide sequence ID" value="XM_007703166.1"/>
</dbReference>
<evidence type="ECO:0000313" key="2">
    <source>
        <dbReference type="EMBL" id="EMD63106.1"/>
    </source>
</evidence>
<feature type="compositionally biased region" description="Polar residues" evidence="1">
    <location>
        <begin position="8"/>
        <end position="20"/>
    </location>
</feature>
<evidence type="ECO:0000256" key="1">
    <source>
        <dbReference type="SAM" id="MobiDB-lite"/>
    </source>
</evidence>
<dbReference type="GeneID" id="19140407"/>
<dbReference type="OMA" id="RNCNYDC"/>
<feature type="compositionally biased region" description="Low complexity" evidence="1">
    <location>
        <begin position="82"/>
        <end position="95"/>
    </location>
</feature>
<dbReference type="AlphaFoldDB" id="M2T1P7"/>
<feature type="compositionally biased region" description="Acidic residues" evidence="1">
    <location>
        <begin position="43"/>
        <end position="81"/>
    </location>
</feature>
<sequence length="199" mass="21195">MYNHNDGNDSPMQPNISTFSPKRPPQFRNCNYDCGLGCKKDSDDEGGGADDDQTVVGEEENLYSDAEAQDESGGESEDLSGSEESMPDSGASASDGTGGEFSSSLESGDMSASMVVEPTSSGDRSPVIRASIPARSLSPNPGNTIPLIGLIPVPSPLPMRYYFLQTPLRLSPQVEDCRGDPASLPVVPDRIRLSFLMEQ</sequence>
<dbReference type="Proteomes" id="UP000016934">
    <property type="component" value="Unassembled WGS sequence"/>
</dbReference>
<dbReference type="HOGENOM" id="CLU_114647_0_0_1"/>